<comment type="caution">
    <text evidence="1">The sequence shown here is derived from an EMBL/GenBank/DDBJ whole genome shotgun (WGS) entry which is preliminary data.</text>
</comment>
<proteinExistence type="predicted"/>
<keyword evidence="2" id="KW-1185">Reference proteome</keyword>
<dbReference type="Proteomes" id="UP000604825">
    <property type="component" value="Unassembled WGS sequence"/>
</dbReference>
<dbReference type="EMBL" id="CAJGYO010000016">
    <property type="protein sequence ID" value="CAD6271970.1"/>
    <property type="molecule type" value="Genomic_DNA"/>
</dbReference>
<gene>
    <name evidence="1" type="ORF">NCGR_LOCUS55254</name>
</gene>
<dbReference type="AlphaFoldDB" id="A0A811RN87"/>
<reference evidence="1" key="1">
    <citation type="submission" date="2020-10" db="EMBL/GenBank/DDBJ databases">
        <authorList>
            <person name="Han B."/>
            <person name="Lu T."/>
            <person name="Zhao Q."/>
            <person name="Huang X."/>
            <person name="Zhao Y."/>
        </authorList>
    </citation>
    <scope>NUCLEOTIDE SEQUENCE</scope>
</reference>
<protein>
    <submittedName>
        <fullName evidence="1">Uncharacterized protein</fullName>
    </submittedName>
</protein>
<organism evidence="1 2">
    <name type="scientific">Miscanthus lutarioriparius</name>
    <dbReference type="NCBI Taxonomy" id="422564"/>
    <lineage>
        <taxon>Eukaryota</taxon>
        <taxon>Viridiplantae</taxon>
        <taxon>Streptophyta</taxon>
        <taxon>Embryophyta</taxon>
        <taxon>Tracheophyta</taxon>
        <taxon>Spermatophyta</taxon>
        <taxon>Magnoliopsida</taxon>
        <taxon>Liliopsida</taxon>
        <taxon>Poales</taxon>
        <taxon>Poaceae</taxon>
        <taxon>PACMAD clade</taxon>
        <taxon>Panicoideae</taxon>
        <taxon>Andropogonodae</taxon>
        <taxon>Andropogoneae</taxon>
        <taxon>Saccharinae</taxon>
        <taxon>Miscanthus</taxon>
    </lineage>
</organism>
<sequence length="96" mass="10819">MALRRTLLALPYDMVVEIARLVSDDLAAPDGGPLQPPCPTMRAACMEHTVRSRVALEQEESMRWFDHNRYLALVDELAVDGNPEACFMLGLWLVFT</sequence>
<name>A0A811RN87_9POAL</name>
<evidence type="ECO:0000313" key="2">
    <source>
        <dbReference type="Proteomes" id="UP000604825"/>
    </source>
</evidence>
<evidence type="ECO:0000313" key="1">
    <source>
        <dbReference type="EMBL" id="CAD6271970.1"/>
    </source>
</evidence>
<accession>A0A811RN87</accession>
<dbReference type="OrthoDB" id="681586at2759"/>